<keyword evidence="4" id="KW-1185">Reference proteome</keyword>
<accession>A0A9P4I6Z3</accession>
<sequence length="280" mass="29651">MYYRASFLPLILTFASQIAHAAKPKDIYGGDEPSPHPTLQPSEQGGDTPPPPVTAPLGSFAENGGQTPFKVTYTDKEEWQELLEKVNDLLEAIDDLTDLDNNPTSASTYSYAYSTYTSVAKGASAFMAGADTVVTLSALFDPSKPSEACSALGSLATYCSVSSVPNAPPHSCACYSGSYYVPEQWNSLAERCADYSCLAADDHDCYLATVAADYTSYCSMNVNDSPSAAFSAPKATSATPTETTAAPAPTDTPSVAASLAVRTILAPVTLFFSFLFILWL</sequence>
<evidence type="ECO:0000313" key="3">
    <source>
        <dbReference type="EMBL" id="KAF2096306.1"/>
    </source>
</evidence>
<feature type="signal peptide" evidence="2">
    <location>
        <begin position="1"/>
        <end position="21"/>
    </location>
</feature>
<organism evidence="3 4">
    <name type="scientific">Rhizodiscina lignyota</name>
    <dbReference type="NCBI Taxonomy" id="1504668"/>
    <lineage>
        <taxon>Eukaryota</taxon>
        <taxon>Fungi</taxon>
        <taxon>Dikarya</taxon>
        <taxon>Ascomycota</taxon>
        <taxon>Pezizomycotina</taxon>
        <taxon>Dothideomycetes</taxon>
        <taxon>Pleosporomycetidae</taxon>
        <taxon>Aulographales</taxon>
        <taxon>Rhizodiscinaceae</taxon>
        <taxon>Rhizodiscina</taxon>
    </lineage>
</organism>
<name>A0A9P4I6Z3_9PEZI</name>
<feature type="region of interest" description="Disordered" evidence="1">
    <location>
        <begin position="25"/>
        <end position="66"/>
    </location>
</feature>
<keyword evidence="2" id="KW-0732">Signal</keyword>
<dbReference type="EMBL" id="ML978129">
    <property type="protein sequence ID" value="KAF2096306.1"/>
    <property type="molecule type" value="Genomic_DNA"/>
</dbReference>
<proteinExistence type="predicted"/>
<gene>
    <name evidence="3" type="ORF">NA57DRAFT_58228</name>
</gene>
<dbReference type="OrthoDB" id="3796816at2759"/>
<evidence type="ECO:0008006" key="5">
    <source>
        <dbReference type="Google" id="ProtNLM"/>
    </source>
</evidence>
<comment type="caution">
    <text evidence="3">The sequence shown here is derived from an EMBL/GenBank/DDBJ whole genome shotgun (WGS) entry which is preliminary data.</text>
</comment>
<feature type="chain" id="PRO_5040154519" description="Extracellular membrane protein CFEM domain-containing protein" evidence="2">
    <location>
        <begin position="22"/>
        <end position="280"/>
    </location>
</feature>
<dbReference type="AlphaFoldDB" id="A0A9P4I6Z3"/>
<protein>
    <recommendedName>
        <fullName evidence="5">Extracellular membrane protein CFEM domain-containing protein</fullName>
    </recommendedName>
</protein>
<reference evidence="3" key="1">
    <citation type="journal article" date="2020" name="Stud. Mycol.">
        <title>101 Dothideomycetes genomes: a test case for predicting lifestyles and emergence of pathogens.</title>
        <authorList>
            <person name="Haridas S."/>
            <person name="Albert R."/>
            <person name="Binder M."/>
            <person name="Bloem J."/>
            <person name="Labutti K."/>
            <person name="Salamov A."/>
            <person name="Andreopoulos B."/>
            <person name="Baker S."/>
            <person name="Barry K."/>
            <person name="Bills G."/>
            <person name="Bluhm B."/>
            <person name="Cannon C."/>
            <person name="Castanera R."/>
            <person name="Culley D."/>
            <person name="Daum C."/>
            <person name="Ezra D."/>
            <person name="Gonzalez J."/>
            <person name="Henrissat B."/>
            <person name="Kuo A."/>
            <person name="Liang C."/>
            <person name="Lipzen A."/>
            <person name="Lutzoni F."/>
            <person name="Magnuson J."/>
            <person name="Mondo S."/>
            <person name="Nolan M."/>
            <person name="Ohm R."/>
            <person name="Pangilinan J."/>
            <person name="Park H.-J."/>
            <person name="Ramirez L."/>
            <person name="Alfaro M."/>
            <person name="Sun H."/>
            <person name="Tritt A."/>
            <person name="Yoshinaga Y."/>
            <person name="Zwiers L.-H."/>
            <person name="Turgeon B."/>
            <person name="Goodwin S."/>
            <person name="Spatafora J."/>
            <person name="Crous P."/>
            <person name="Grigoriev I."/>
        </authorList>
    </citation>
    <scope>NUCLEOTIDE SEQUENCE</scope>
    <source>
        <strain evidence="3">CBS 133067</strain>
    </source>
</reference>
<evidence type="ECO:0000313" key="4">
    <source>
        <dbReference type="Proteomes" id="UP000799772"/>
    </source>
</evidence>
<dbReference type="Proteomes" id="UP000799772">
    <property type="component" value="Unassembled WGS sequence"/>
</dbReference>
<evidence type="ECO:0000256" key="2">
    <source>
        <dbReference type="SAM" id="SignalP"/>
    </source>
</evidence>
<evidence type="ECO:0000256" key="1">
    <source>
        <dbReference type="SAM" id="MobiDB-lite"/>
    </source>
</evidence>